<dbReference type="GO" id="GO:0051087">
    <property type="term" value="F:protein-folding chaperone binding"/>
    <property type="evidence" value="ECO:0007669"/>
    <property type="project" value="TreeGrafter"/>
</dbReference>
<dbReference type="PRINTS" id="PR00625">
    <property type="entry name" value="JDOMAIN"/>
</dbReference>
<protein>
    <recommendedName>
        <fullName evidence="1">J domain-containing protein</fullName>
    </recommendedName>
</protein>
<dbReference type="InterPro" id="IPR036869">
    <property type="entry name" value="J_dom_sf"/>
</dbReference>
<dbReference type="AlphaFoldDB" id="A0A6C0IHB4"/>
<dbReference type="Pfam" id="PF00226">
    <property type="entry name" value="DnaJ"/>
    <property type="match status" value="1"/>
</dbReference>
<evidence type="ECO:0000313" key="2">
    <source>
        <dbReference type="EMBL" id="QHT90913.1"/>
    </source>
</evidence>
<sequence>MDYKTALNILEIEYTTDLTLKNLTKQYRKLALKHHPDKNGNTSESNEKFKQLNESYTFLKREMKNLNTPDFDVENEMESDDNLNAFVYFDILKLFMKHILEGNYNDIISKIVTEIVGGATTISLKLFEDLDKDTALNIYMFLSKQRSILHLNNTILEKIREIVIQKYDNVQLYKLNPGFNDLFNNNVYKLYIDCNLYLVPLWYNELYFDGSGCEIIVVCEPELPKNITIDDDNNIYYVIELNLDNDIPNMIRNNTDINFNMCDIDFSIPISEIYMKKEQYYTIKNRGLSKIKNDIYDISEKADINIKIIMK</sequence>
<dbReference type="PANTHER" id="PTHR43948">
    <property type="entry name" value="DNAJ HOMOLOG SUBFAMILY B"/>
    <property type="match status" value="1"/>
</dbReference>
<dbReference type="Gene3D" id="1.10.287.110">
    <property type="entry name" value="DnaJ domain"/>
    <property type="match status" value="1"/>
</dbReference>
<accession>A0A6C0IHB4</accession>
<dbReference type="PROSITE" id="PS50076">
    <property type="entry name" value="DNAJ_2"/>
    <property type="match status" value="1"/>
</dbReference>
<reference evidence="2" key="1">
    <citation type="journal article" date="2020" name="Nature">
        <title>Giant virus diversity and host interactions through global metagenomics.</title>
        <authorList>
            <person name="Schulz F."/>
            <person name="Roux S."/>
            <person name="Paez-Espino D."/>
            <person name="Jungbluth S."/>
            <person name="Walsh D.A."/>
            <person name="Denef V.J."/>
            <person name="McMahon K.D."/>
            <person name="Konstantinidis K.T."/>
            <person name="Eloe-Fadrosh E.A."/>
            <person name="Kyrpides N.C."/>
            <person name="Woyke T."/>
        </authorList>
    </citation>
    <scope>NUCLEOTIDE SEQUENCE</scope>
    <source>
        <strain evidence="2">GVMAG-M-3300023184-72</strain>
    </source>
</reference>
<organism evidence="2">
    <name type="scientific">viral metagenome</name>
    <dbReference type="NCBI Taxonomy" id="1070528"/>
    <lineage>
        <taxon>unclassified sequences</taxon>
        <taxon>metagenomes</taxon>
        <taxon>organismal metagenomes</taxon>
    </lineage>
</organism>
<name>A0A6C0IHB4_9ZZZZ</name>
<proteinExistence type="predicted"/>
<dbReference type="GO" id="GO:0005737">
    <property type="term" value="C:cytoplasm"/>
    <property type="evidence" value="ECO:0007669"/>
    <property type="project" value="TreeGrafter"/>
</dbReference>
<dbReference type="GO" id="GO:0051082">
    <property type="term" value="F:unfolded protein binding"/>
    <property type="evidence" value="ECO:0007669"/>
    <property type="project" value="TreeGrafter"/>
</dbReference>
<dbReference type="SMART" id="SM00271">
    <property type="entry name" value="DnaJ"/>
    <property type="match status" value="1"/>
</dbReference>
<dbReference type="PANTHER" id="PTHR43948:SF10">
    <property type="entry name" value="MRJ, ISOFORM E"/>
    <property type="match status" value="1"/>
</dbReference>
<dbReference type="GO" id="GO:0044183">
    <property type="term" value="F:protein folding chaperone"/>
    <property type="evidence" value="ECO:0007669"/>
    <property type="project" value="TreeGrafter"/>
</dbReference>
<dbReference type="InterPro" id="IPR001623">
    <property type="entry name" value="DnaJ_domain"/>
</dbReference>
<evidence type="ECO:0000259" key="1">
    <source>
        <dbReference type="PROSITE" id="PS50076"/>
    </source>
</evidence>
<dbReference type="SUPFAM" id="SSF46565">
    <property type="entry name" value="Chaperone J-domain"/>
    <property type="match status" value="1"/>
</dbReference>
<dbReference type="CDD" id="cd06257">
    <property type="entry name" value="DnaJ"/>
    <property type="match status" value="1"/>
</dbReference>
<dbReference type="EMBL" id="MN740161">
    <property type="protein sequence ID" value="QHT90913.1"/>
    <property type="molecule type" value="Genomic_DNA"/>
</dbReference>
<feature type="domain" description="J" evidence="1">
    <location>
        <begin position="5"/>
        <end position="75"/>
    </location>
</feature>